<accession>A0A512DWQ8</accession>
<sequence>MIYLDNNATTRPAPEVVAAMIPYLADLYANPSSAHGAGMAVKQALGQARGSVAGLIGAKPAEITFTASATEANHLAILGTLRSRPDRRHVVTTAVEHPSTLALFRELASQGYHVTVLPVDADGRIRRRELASVVSSDTALVSVMWANNETGVLMPVREAAEVARSRGAAFHTDAVQAVGRLEIDLRDLPIDLLTFSGHKLHGPKGIGVLFARKGFELTPMILGHQERRMRGGTENVPAIVGLGAAAVLARDGLASGSGAAVAALRDRLEAGVLARLPGARINGGGAARIPNTSNIGFIDRAGFPMEGEALLMKLDQAGIQVSMGAACAAGGMDPSHVLLALGLSEAQAAASLRFSLSRYSDVRDIDAVLDALPGIAARLAA</sequence>
<evidence type="ECO:0000256" key="10">
    <source>
        <dbReference type="ARBA" id="ARBA00023014"/>
    </source>
</evidence>
<dbReference type="AlphaFoldDB" id="A0A512DWQ8"/>
<evidence type="ECO:0000256" key="6">
    <source>
        <dbReference type="ARBA" id="ARBA00022679"/>
    </source>
</evidence>
<evidence type="ECO:0000256" key="2">
    <source>
        <dbReference type="ARBA" id="ARBA00003120"/>
    </source>
</evidence>
<dbReference type="InterPro" id="IPR000192">
    <property type="entry name" value="Aminotrans_V_dom"/>
</dbReference>
<keyword evidence="11" id="KW-0535">Nitrogen fixation</keyword>
<reference evidence="16 17" key="1">
    <citation type="submission" date="2019-07" db="EMBL/GenBank/DDBJ databases">
        <title>Whole genome shotgun sequence of Skermanella aerolata NBRC 106429.</title>
        <authorList>
            <person name="Hosoyama A."/>
            <person name="Uohara A."/>
            <person name="Ohji S."/>
            <person name="Ichikawa N."/>
        </authorList>
    </citation>
    <scope>NUCLEOTIDE SEQUENCE [LARGE SCALE GENOMIC DNA]</scope>
    <source>
        <strain evidence="16 17">NBRC 106429</strain>
    </source>
</reference>
<dbReference type="PROSITE" id="PS00595">
    <property type="entry name" value="AA_TRANSFER_CLASS_5"/>
    <property type="match status" value="1"/>
</dbReference>
<evidence type="ECO:0000256" key="3">
    <source>
        <dbReference type="ARBA" id="ARBA00006490"/>
    </source>
</evidence>
<keyword evidence="9" id="KW-0408">Iron</keyword>
<dbReference type="GO" id="GO:0051536">
    <property type="term" value="F:iron-sulfur cluster binding"/>
    <property type="evidence" value="ECO:0007669"/>
    <property type="project" value="UniProtKB-KW"/>
</dbReference>
<comment type="similarity">
    <text evidence="3">Belongs to the class-V pyridoxal-phosphate-dependent aminotransferase family. NifS/IscS subfamily.</text>
</comment>
<dbReference type="GO" id="GO:0046872">
    <property type="term" value="F:metal ion binding"/>
    <property type="evidence" value="ECO:0007669"/>
    <property type="project" value="UniProtKB-KW"/>
</dbReference>
<comment type="cofactor">
    <cofactor evidence="1 14">
        <name>pyridoxal 5'-phosphate</name>
        <dbReference type="ChEBI" id="CHEBI:597326"/>
    </cofactor>
</comment>
<dbReference type="OrthoDB" id="9808002at2"/>
<keyword evidence="7" id="KW-0479">Metal-binding</keyword>
<comment type="caution">
    <text evidence="16">The sequence shown here is derived from an EMBL/GenBank/DDBJ whole genome shotgun (WGS) entry which is preliminary data.</text>
</comment>
<dbReference type="InterPro" id="IPR015422">
    <property type="entry name" value="PyrdxlP-dep_Trfase_small"/>
</dbReference>
<evidence type="ECO:0000256" key="7">
    <source>
        <dbReference type="ARBA" id="ARBA00022723"/>
    </source>
</evidence>
<evidence type="ECO:0000313" key="16">
    <source>
        <dbReference type="EMBL" id="GEO40918.1"/>
    </source>
</evidence>
<dbReference type="Pfam" id="PF00266">
    <property type="entry name" value="Aminotran_5"/>
    <property type="match status" value="1"/>
</dbReference>
<comment type="catalytic activity">
    <reaction evidence="13">
        <text>(sulfur carrier)-H + L-cysteine = (sulfur carrier)-SH + L-alanine</text>
        <dbReference type="Rhea" id="RHEA:43892"/>
        <dbReference type="Rhea" id="RHEA-COMP:14737"/>
        <dbReference type="Rhea" id="RHEA-COMP:14739"/>
        <dbReference type="ChEBI" id="CHEBI:29917"/>
        <dbReference type="ChEBI" id="CHEBI:35235"/>
        <dbReference type="ChEBI" id="CHEBI:57972"/>
        <dbReference type="ChEBI" id="CHEBI:64428"/>
        <dbReference type="EC" id="2.8.1.7"/>
    </reaction>
</comment>
<dbReference type="FunFam" id="3.40.640.10:FF:000084">
    <property type="entry name" value="IscS-like cysteine desulfurase"/>
    <property type="match status" value="1"/>
</dbReference>
<evidence type="ECO:0000256" key="8">
    <source>
        <dbReference type="ARBA" id="ARBA00022898"/>
    </source>
</evidence>
<evidence type="ECO:0000256" key="14">
    <source>
        <dbReference type="RuleBase" id="RU004504"/>
    </source>
</evidence>
<dbReference type="Gene3D" id="3.90.1150.10">
    <property type="entry name" value="Aspartate Aminotransferase, domain 1"/>
    <property type="match status" value="1"/>
</dbReference>
<feature type="domain" description="Aminotransferase class V" evidence="15">
    <location>
        <begin position="2"/>
        <end position="368"/>
    </location>
</feature>
<evidence type="ECO:0000256" key="5">
    <source>
        <dbReference type="ARBA" id="ARBA00013558"/>
    </source>
</evidence>
<dbReference type="EMBL" id="BJYZ01000024">
    <property type="protein sequence ID" value="GEO40918.1"/>
    <property type="molecule type" value="Genomic_DNA"/>
</dbReference>
<comment type="function">
    <text evidence="2">Catalyzes the removal of elemental sulfur atoms from cysteine to produce alanine. Seems to participate in the biosynthesis of the nitrogenase metalloclusters by providing the inorganic sulfur required for the Fe-S core formation.</text>
</comment>
<dbReference type="InterPro" id="IPR015421">
    <property type="entry name" value="PyrdxlP-dep_Trfase_major"/>
</dbReference>
<evidence type="ECO:0000256" key="4">
    <source>
        <dbReference type="ARBA" id="ARBA00012239"/>
    </source>
</evidence>
<dbReference type="PIRSF" id="PIRSF005572">
    <property type="entry name" value="NifS"/>
    <property type="match status" value="1"/>
</dbReference>
<name>A0A512DWQ8_9PROT</name>
<dbReference type="Gene3D" id="3.40.640.10">
    <property type="entry name" value="Type I PLP-dependent aspartate aminotransferase-like (Major domain)"/>
    <property type="match status" value="1"/>
</dbReference>
<evidence type="ECO:0000256" key="13">
    <source>
        <dbReference type="ARBA" id="ARBA00050776"/>
    </source>
</evidence>
<dbReference type="RefSeq" id="WP_044431855.1">
    <property type="nucleotide sequence ID" value="NZ_BJYZ01000024.1"/>
</dbReference>
<evidence type="ECO:0000313" key="17">
    <source>
        <dbReference type="Proteomes" id="UP000321523"/>
    </source>
</evidence>
<keyword evidence="10" id="KW-0411">Iron-sulfur</keyword>
<evidence type="ECO:0000256" key="1">
    <source>
        <dbReference type="ARBA" id="ARBA00001933"/>
    </source>
</evidence>
<dbReference type="SUPFAM" id="SSF53383">
    <property type="entry name" value="PLP-dependent transferases"/>
    <property type="match status" value="1"/>
</dbReference>
<dbReference type="GO" id="GO:0031071">
    <property type="term" value="F:cysteine desulfurase activity"/>
    <property type="evidence" value="ECO:0007669"/>
    <property type="project" value="UniProtKB-EC"/>
</dbReference>
<proteinExistence type="inferred from homology"/>
<dbReference type="InterPro" id="IPR016454">
    <property type="entry name" value="Cysteine_dSase"/>
</dbReference>
<organism evidence="16 17">
    <name type="scientific">Skermanella aerolata</name>
    <dbReference type="NCBI Taxonomy" id="393310"/>
    <lineage>
        <taxon>Bacteria</taxon>
        <taxon>Pseudomonadati</taxon>
        <taxon>Pseudomonadota</taxon>
        <taxon>Alphaproteobacteria</taxon>
        <taxon>Rhodospirillales</taxon>
        <taxon>Azospirillaceae</taxon>
        <taxon>Skermanella</taxon>
    </lineage>
</organism>
<dbReference type="Gene3D" id="1.10.260.50">
    <property type="match status" value="1"/>
</dbReference>
<dbReference type="EC" id="2.8.1.7" evidence="4"/>
<keyword evidence="17" id="KW-1185">Reference proteome</keyword>
<gene>
    <name evidence="16" type="ORF">SAE02_50660</name>
</gene>
<dbReference type="PANTHER" id="PTHR11601">
    <property type="entry name" value="CYSTEINE DESULFURYLASE FAMILY MEMBER"/>
    <property type="match status" value="1"/>
</dbReference>
<dbReference type="InterPro" id="IPR015424">
    <property type="entry name" value="PyrdxlP-dep_Trfase"/>
</dbReference>
<keyword evidence="6" id="KW-0808">Transferase</keyword>
<evidence type="ECO:0000256" key="9">
    <source>
        <dbReference type="ARBA" id="ARBA00023004"/>
    </source>
</evidence>
<evidence type="ECO:0000259" key="15">
    <source>
        <dbReference type="Pfam" id="PF00266"/>
    </source>
</evidence>
<dbReference type="Proteomes" id="UP000321523">
    <property type="component" value="Unassembled WGS sequence"/>
</dbReference>
<protein>
    <recommendedName>
        <fullName evidence="5">Cysteine desulfurase</fullName>
        <ecNumber evidence="4">2.8.1.7</ecNumber>
    </recommendedName>
    <alternativeName>
        <fullName evidence="12">Nitrogenase metalloclusters biosynthesis protein NifS</fullName>
    </alternativeName>
</protein>
<keyword evidence="8" id="KW-0663">Pyridoxal phosphate</keyword>
<dbReference type="InterPro" id="IPR020578">
    <property type="entry name" value="Aminotrans_V_PyrdxlP_BS"/>
</dbReference>
<evidence type="ECO:0000256" key="12">
    <source>
        <dbReference type="ARBA" id="ARBA00031911"/>
    </source>
</evidence>
<dbReference type="PANTHER" id="PTHR11601:SF34">
    <property type="entry name" value="CYSTEINE DESULFURASE"/>
    <property type="match status" value="1"/>
</dbReference>
<evidence type="ECO:0000256" key="11">
    <source>
        <dbReference type="ARBA" id="ARBA00023231"/>
    </source>
</evidence>